<dbReference type="EMBL" id="NBYN01000003">
    <property type="protein sequence ID" value="OSO97330.1"/>
    <property type="molecule type" value="Genomic_DNA"/>
</dbReference>
<reference evidence="2" key="1">
    <citation type="submission" date="2017-04" db="EMBL/GenBank/DDBJ databases">
        <authorList>
            <person name="Abreu V.A."/>
            <person name="Popin R.V."/>
            <person name="Rigonato J."/>
            <person name="Andreote A.P."/>
            <person name="Schaker P.C."/>
            <person name="Hoff-Risseti C."/>
            <person name="Alvarenga D.O."/>
            <person name="Varani A.M."/>
            <person name="Fiore M.F."/>
        </authorList>
    </citation>
    <scope>NUCLEOTIDE SEQUENCE [LARGE SCALE GENOMIC DNA]</scope>
    <source>
        <strain evidence="2">CENA303</strain>
    </source>
</reference>
<protein>
    <submittedName>
        <fullName evidence="1">Uncharacterized protein</fullName>
    </submittedName>
</protein>
<proteinExistence type="predicted"/>
<accession>A0A1X4GJU0</accession>
<dbReference type="AlphaFoldDB" id="A0A1X4GJU0"/>
<evidence type="ECO:0000313" key="2">
    <source>
        <dbReference type="Proteomes" id="UP000192997"/>
    </source>
</evidence>
<gene>
    <name evidence="1" type="ORF">B7O87_00745</name>
</gene>
<comment type="caution">
    <text evidence="1">The sequence shown here is derived from an EMBL/GenBank/DDBJ whole genome shotgun (WGS) entry which is preliminary data.</text>
</comment>
<evidence type="ECO:0000313" key="1">
    <source>
        <dbReference type="EMBL" id="OSO97330.1"/>
    </source>
</evidence>
<dbReference type="Proteomes" id="UP000192997">
    <property type="component" value="Unassembled WGS sequence"/>
</dbReference>
<name>A0A1X4GJU0_9CYAN</name>
<sequence>MLIIFIFSVSSYLGLSGYFYSKCTEVNGKVIIKQKAKLIQVTGEFLVNKLFKYRTTYVKGTINYI</sequence>
<organism evidence="1 2">
    <name type="scientific">Cylindrospermopsis raciborskii CENA303</name>
    <dbReference type="NCBI Taxonomy" id="1170769"/>
    <lineage>
        <taxon>Bacteria</taxon>
        <taxon>Bacillati</taxon>
        <taxon>Cyanobacteriota</taxon>
        <taxon>Cyanophyceae</taxon>
        <taxon>Nostocales</taxon>
        <taxon>Aphanizomenonaceae</taxon>
        <taxon>Cylindrospermopsis</taxon>
    </lineage>
</organism>